<dbReference type="Proteomes" id="UP001596274">
    <property type="component" value="Unassembled WGS sequence"/>
</dbReference>
<reference evidence="2 3" key="1">
    <citation type="journal article" date="2019" name="Int. J. Syst. Evol. Microbiol.">
        <title>The Global Catalogue of Microorganisms (GCM) 10K type strain sequencing project: providing services to taxonomists for standard genome sequencing and annotation.</title>
        <authorList>
            <consortium name="The Broad Institute Genomics Platform"/>
            <consortium name="The Broad Institute Genome Sequencing Center for Infectious Disease"/>
            <person name="Wu L."/>
            <person name="Ma J."/>
        </authorList>
    </citation>
    <scope>NUCLEOTIDE SEQUENCE [LARGE SCALE GENOMIC DNA]</scope>
    <source>
        <strain evidence="2 3">PJ61</strain>
    </source>
</reference>
<dbReference type="AlphaFoldDB" id="A0ABD5T8T9"/>
<sequence length="107" mass="11834">MVAVTDSDDTFGQFDEVTALGFDELRAYHDRLEAHRAQCAGVCRDRQEDLGGATSHDVAVGITHRSLVEHVYANLSVTHPVLDTATRLSGICTECQRTVRDHLVRRA</sequence>
<evidence type="ECO:0000259" key="1">
    <source>
        <dbReference type="Pfam" id="PF23921"/>
    </source>
</evidence>
<feature type="domain" description="DUF7260" evidence="1">
    <location>
        <begin position="16"/>
        <end position="96"/>
    </location>
</feature>
<organism evidence="2 3">
    <name type="scientific">Halorubrum pallidum</name>
    <dbReference type="NCBI Taxonomy" id="1526114"/>
    <lineage>
        <taxon>Archaea</taxon>
        <taxon>Methanobacteriati</taxon>
        <taxon>Methanobacteriota</taxon>
        <taxon>Stenosarchaea group</taxon>
        <taxon>Halobacteria</taxon>
        <taxon>Halobacteriales</taxon>
        <taxon>Haloferacaceae</taxon>
        <taxon>Halorubrum</taxon>
    </lineage>
</organism>
<gene>
    <name evidence="2" type="ORF">ACFQDD_11765</name>
</gene>
<evidence type="ECO:0000313" key="2">
    <source>
        <dbReference type="EMBL" id="MFC6772182.1"/>
    </source>
</evidence>
<dbReference type="Pfam" id="PF23921">
    <property type="entry name" value="DUF7260"/>
    <property type="match status" value="1"/>
</dbReference>
<dbReference type="InterPro" id="IPR055684">
    <property type="entry name" value="DUF7260"/>
</dbReference>
<evidence type="ECO:0000313" key="3">
    <source>
        <dbReference type="Proteomes" id="UP001596274"/>
    </source>
</evidence>
<protein>
    <recommendedName>
        <fullName evidence="1">DUF7260 domain-containing protein</fullName>
    </recommendedName>
</protein>
<keyword evidence="3" id="KW-1185">Reference proteome</keyword>
<comment type="caution">
    <text evidence="2">The sequence shown here is derived from an EMBL/GenBank/DDBJ whole genome shotgun (WGS) entry which is preliminary data.</text>
</comment>
<dbReference type="EMBL" id="JBHSWT010000679">
    <property type="protein sequence ID" value="MFC6772182.1"/>
    <property type="molecule type" value="Genomic_DNA"/>
</dbReference>
<name>A0ABD5T8T9_9EURY</name>
<accession>A0ABD5T8T9</accession>
<proteinExistence type="predicted"/>